<evidence type="ECO:0000256" key="1">
    <source>
        <dbReference type="SAM" id="SignalP"/>
    </source>
</evidence>
<dbReference type="Proteomes" id="UP001333996">
    <property type="component" value="Unassembled WGS sequence"/>
</dbReference>
<dbReference type="RefSeq" id="WP_329505689.1">
    <property type="nucleotide sequence ID" value="NZ_BAAAYZ010000224.1"/>
</dbReference>
<accession>A0ABU7FBT8</accession>
<keyword evidence="1" id="KW-0732">Signal</keyword>
<dbReference type="EMBL" id="JAYWVC010000012">
    <property type="protein sequence ID" value="MED7821579.1"/>
    <property type="molecule type" value="Genomic_DNA"/>
</dbReference>
<name>A0ABU7FBT8_9ACTN</name>
<evidence type="ECO:0000313" key="3">
    <source>
        <dbReference type="Proteomes" id="UP001333996"/>
    </source>
</evidence>
<evidence type="ECO:0000313" key="2">
    <source>
        <dbReference type="EMBL" id="MED7821579.1"/>
    </source>
</evidence>
<feature type="chain" id="PRO_5046906007" description="Secreted protein" evidence="1">
    <location>
        <begin position="33"/>
        <end position="85"/>
    </location>
</feature>
<proteinExistence type="predicted"/>
<reference evidence="2" key="1">
    <citation type="submission" date="2024-01" db="EMBL/GenBank/DDBJ databases">
        <title>First draft genome sequence data of TA4-1, the type strain of Gram-positive actinobacterium Streptomyces chiangmaiensis.</title>
        <authorList>
            <person name="Yasawong M."/>
            <person name="Nantapong N."/>
        </authorList>
    </citation>
    <scope>NUCLEOTIDE SEQUENCE</scope>
    <source>
        <strain evidence="2">TA4-1</strain>
    </source>
</reference>
<gene>
    <name evidence="2" type="ORF">VXC91_06180</name>
</gene>
<keyword evidence="3" id="KW-1185">Reference proteome</keyword>
<organism evidence="2 3">
    <name type="scientific">Streptomyces chiangmaiensis</name>
    <dbReference type="NCBI Taxonomy" id="766497"/>
    <lineage>
        <taxon>Bacteria</taxon>
        <taxon>Bacillati</taxon>
        <taxon>Actinomycetota</taxon>
        <taxon>Actinomycetes</taxon>
        <taxon>Kitasatosporales</taxon>
        <taxon>Streptomycetaceae</taxon>
        <taxon>Streptomyces</taxon>
    </lineage>
</organism>
<feature type="signal peptide" evidence="1">
    <location>
        <begin position="1"/>
        <end position="32"/>
    </location>
</feature>
<protein>
    <recommendedName>
        <fullName evidence="4">Secreted protein</fullName>
    </recommendedName>
</protein>
<sequence>MTDRFKRAAALSAATVAVTAGALFGTVGSASAAPSHHATADHGRHCSISRGHWTRVWIPGHWQHRHWKPGHTQRIWHPGHRDCRR</sequence>
<comment type="caution">
    <text evidence="2">The sequence shown here is derived from an EMBL/GenBank/DDBJ whole genome shotgun (WGS) entry which is preliminary data.</text>
</comment>
<evidence type="ECO:0008006" key="4">
    <source>
        <dbReference type="Google" id="ProtNLM"/>
    </source>
</evidence>